<evidence type="ECO:0000256" key="7">
    <source>
        <dbReference type="SAM" id="Phobius"/>
    </source>
</evidence>
<dbReference type="NCBIfam" id="NF047602">
    <property type="entry name" value="MscsSHelicob"/>
    <property type="match status" value="1"/>
</dbReference>
<dbReference type="InterPro" id="IPR023408">
    <property type="entry name" value="MscS_beta-dom_sf"/>
</dbReference>
<dbReference type="SUPFAM" id="SSF82861">
    <property type="entry name" value="Mechanosensitive channel protein MscS (YggB), transmembrane region"/>
    <property type="match status" value="1"/>
</dbReference>
<evidence type="ECO:0000256" key="5">
    <source>
        <dbReference type="ARBA" id="ARBA00022989"/>
    </source>
</evidence>
<accession>A0A3D8J9R9</accession>
<feature type="domain" description="Mechanosensitive ion channel MscS" evidence="8">
    <location>
        <begin position="100"/>
        <end position="166"/>
    </location>
</feature>
<feature type="domain" description="Mechanosensitive ion channel transmembrane helices 2/3" evidence="10">
    <location>
        <begin position="62"/>
        <end position="99"/>
    </location>
</feature>
<dbReference type="Gene3D" id="3.30.70.100">
    <property type="match status" value="1"/>
</dbReference>
<dbReference type="InterPro" id="IPR011066">
    <property type="entry name" value="MscS_channel_C_sf"/>
</dbReference>
<dbReference type="Pfam" id="PF21088">
    <property type="entry name" value="MS_channel_1st"/>
    <property type="match status" value="1"/>
</dbReference>
<dbReference type="InterPro" id="IPR010920">
    <property type="entry name" value="LSM_dom_sf"/>
</dbReference>
<evidence type="ECO:0000256" key="4">
    <source>
        <dbReference type="ARBA" id="ARBA00022692"/>
    </source>
</evidence>
<evidence type="ECO:0000259" key="10">
    <source>
        <dbReference type="Pfam" id="PF21088"/>
    </source>
</evidence>
<dbReference type="PANTHER" id="PTHR30221:SF1">
    <property type="entry name" value="SMALL-CONDUCTANCE MECHANOSENSITIVE CHANNEL"/>
    <property type="match status" value="1"/>
</dbReference>
<dbReference type="OrthoDB" id="9784565at2"/>
<dbReference type="InterPro" id="IPR049278">
    <property type="entry name" value="MS_channel_C"/>
</dbReference>
<comment type="similarity">
    <text evidence="2">Belongs to the MscS (TC 1.A.23) family.</text>
</comment>
<keyword evidence="4 7" id="KW-0812">Transmembrane</keyword>
<feature type="domain" description="Mechanosensitive ion channel MscS C-terminal" evidence="9">
    <location>
        <begin position="173"/>
        <end position="256"/>
    </location>
</feature>
<feature type="transmembrane region" description="Helical" evidence="7">
    <location>
        <begin position="55"/>
        <end position="78"/>
    </location>
</feature>
<reference evidence="11 12" key="1">
    <citation type="submission" date="2018-04" db="EMBL/GenBank/DDBJ databases">
        <title>Novel Campyloabacter and Helicobacter Species and Strains.</title>
        <authorList>
            <person name="Mannion A.J."/>
            <person name="Shen Z."/>
            <person name="Fox J.G."/>
        </authorList>
    </citation>
    <scope>NUCLEOTIDE SEQUENCE [LARGE SCALE GENOMIC DNA]</scope>
    <source>
        <strain evidence="11 12">MIT 04-9362</strain>
    </source>
</reference>
<evidence type="ECO:0000256" key="6">
    <source>
        <dbReference type="ARBA" id="ARBA00023136"/>
    </source>
</evidence>
<comment type="subcellular location">
    <subcellularLocation>
        <location evidence="1">Cell membrane</location>
        <topology evidence="1">Multi-pass membrane protein</topology>
    </subcellularLocation>
</comment>
<sequence>MNKEFFISYLPMLQTLGINALKAIAIMLIGWYFARFMRTKLIKILAKKDEILANFLAQLGFIICIIITIITTLGTLGVQTTSILTVVGTAGVAIALALKDSLSSIAGGIILIVLRPFKKGDVVELGSIAGKVEAVNLFNTSIRMADDRLAILPNRNIVSANIINSTDSERRRIEWVCGVGYNSDIEKVRNIIKEVIANMDKIDQDFPPFVGITDLGASSLNFTIRIWAKIENGVFNVRSELIEKVKVALDKEGIEIPFNKLDVTIKQ</sequence>
<protein>
    <submittedName>
        <fullName evidence="11">Mechanosensitive ion channel protein</fullName>
    </submittedName>
</protein>
<evidence type="ECO:0000259" key="9">
    <source>
        <dbReference type="Pfam" id="PF21082"/>
    </source>
</evidence>
<dbReference type="SUPFAM" id="SSF50182">
    <property type="entry name" value="Sm-like ribonucleoproteins"/>
    <property type="match status" value="1"/>
</dbReference>
<name>A0A3D8J9R9_9HELI</name>
<evidence type="ECO:0000256" key="3">
    <source>
        <dbReference type="ARBA" id="ARBA00022475"/>
    </source>
</evidence>
<dbReference type="InterPro" id="IPR011014">
    <property type="entry name" value="MscS_channel_TM-2"/>
</dbReference>
<keyword evidence="5 7" id="KW-1133">Transmembrane helix</keyword>
<evidence type="ECO:0000256" key="1">
    <source>
        <dbReference type="ARBA" id="ARBA00004651"/>
    </source>
</evidence>
<dbReference type="InterPro" id="IPR006685">
    <property type="entry name" value="MscS_channel_2nd"/>
</dbReference>
<keyword evidence="6 7" id="KW-0472">Membrane</keyword>
<dbReference type="EMBL" id="NXLX01000009">
    <property type="protein sequence ID" value="RDU73614.1"/>
    <property type="molecule type" value="Genomic_DNA"/>
</dbReference>
<gene>
    <name evidence="11" type="ORF">CQA57_04750</name>
</gene>
<proteinExistence type="inferred from homology"/>
<evidence type="ECO:0000259" key="8">
    <source>
        <dbReference type="Pfam" id="PF00924"/>
    </source>
</evidence>
<keyword evidence="3" id="KW-1003">Cell membrane</keyword>
<dbReference type="Gene3D" id="2.30.30.60">
    <property type="match status" value="1"/>
</dbReference>
<dbReference type="Proteomes" id="UP000256695">
    <property type="component" value="Unassembled WGS sequence"/>
</dbReference>
<organism evidence="11 12">
    <name type="scientific">Helicobacter anseris</name>
    <dbReference type="NCBI Taxonomy" id="375926"/>
    <lineage>
        <taxon>Bacteria</taxon>
        <taxon>Pseudomonadati</taxon>
        <taxon>Campylobacterota</taxon>
        <taxon>Epsilonproteobacteria</taxon>
        <taxon>Campylobacterales</taxon>
        <taxon>Helicobacteraceae</taxon>
        <taxon>Helicobacter</taxon>
    </lineage>
</organism>
<dbReference type="Pfam" id="PF21082">
    <property type="entry name" value="MS_channel_3rd"/>
    <property type="match status" value="1"/>
</dbReference>
<dbReference type="GO" id="GO:0008381">
    <property type="term" value="F:mechanosensitive monoatomic ion channel activity"/>
    <property type="evidence" value="ECO:0007669"/>
    <property type="project" value="InterPro"/>
</dbReference>
<dbReference type="InterPro" id="IPR045275">
    <property type="entry name" value="MscS_archaea/bacteria_type"/>
</dbReference>
<evidence type="ECO:0000256" key="2">
    <source>
        <dbReference type="ARBA" id="ARBA00008017"/>
    </source>
</evidence>
<feature type="transmembrane region" description="Helical" evidence="7">
    <location>
        <begin position="12"/>
        <end position="34"/>
    </location>
</feature>
<evidence type="ECO:0000313" key="11">
    <source>
        <dbReference type="EMBL" id="RDU73614.1"/>
    </source>
</evidence>
<keyword evidence="12" id="KW-1185">Reference proteome</keyword>
<dbReference type="GO" id="GO:0005886">
    <property type="term" value="C:plasma membrane"/>
    <property type="evidence" value="ECO:0007669"/>
    <property type="project" value="UniProtKB-SubCell"/>
</dbReference>
<feature type="transmembrane region" description="Helical" evidence="7">
    <location>
        <begin position="90"/>
        <end position="114"/>
    </location>
</feature>
<dbReference type="RefSeq" id="WP_115579086.1">
    <property type="nucleotide sequence ID" value="NZ_NXLX01000009.1"/>
</dbReference>
<comment type="caution">
    <text evidence="11">The sequence shown here is derived from an EMBL/GenBank/DDBJ whole genome shotgun (WGS) entry which is preliminary data.</text>
</comment>
<evidence type="ECO:0000313" key="12">
    <source>
        <dbReference type="Proteomes" id="UP000256695"/>
    </source>
</evidence>
<dbReference type="Gene3D" id="1.10.287.1260">
    <property type="match status" value="1"/>
</dbReference>
<dbReference type="AlphaFoldDB" id="A0A3D8J9R9"/>
<dbReference type="InterPro" id="IPR049142">
    <property type="entry name" value="MS_channel_1st"/>
</dbReference>
<dbReference type="PANTHER" id="PTHR30221">
    <property type="entry name" value="SMALL-CONDUCTANCE MECHANOSENSITIVE CHANNEL"/>
    <property type="match status" value="1"/>
</dbReference>
<dbReference type="Pfam" id="PF00924">
    <property type="entry name" value="MS_channel_2nd"/>
    <property type="match status" value="1"/>
</dbReference>
<dbReference type="SUPFAM" id="SSF82689">
    <property type="entry name" value="Mechanosensitive channel protein MscS (YggB), C-terminal domain"/>
    <property type="match status" value="1"/>
</dbReference>